<reference evidence="2" key="2">
    <citation type="submission" date="2020-09" db="EMBL/GenBank/DDBJ databases">
        <authorList>
            <person name="Sun Q."/>
            <person name="Zhou Y."/>
        </authorList>
    </citation>
    <scope>NUCLEOTIDE SEQUENCE</scope>
    <source>
        <strain evidence="2">CGMCC 1.12997</strain>
    </source>
</reference>
<gene>
    <name evidence="2" type="ORF">GCM10011585_10160</name>
</gene>
<feature type="signal peptide" evidence="1">
    <location>
        <begin position="1"/>
        <end position="24"/>
    </location>
</feature>
<feature type="chain" id="PRO_5037480858" evidence="1">
    <location>
        <begin position="25"/>
        <end position="438"/>
    </location>
</feature>
<evidence type="ECO:0000313" key="3">
    <source>
        <dbReference type="Proteomes" id="UP000647241"/>
    </source>
</evidence>
<sequence>MSRSLKICVASLALVAATASVAFAQAAPASTMSPSVGPGLPSVDGIFHYSLSASEQFQFGDLNTGVGYSTALSGSASYNSRSVAHPFGMLYAGGLLLGNLYKNSLTPYQNFAISQGLVKGAWNFGVSDSVSYLPESPTTGLSGIPGVGDLGSQPTSGPSSGPAGGILTANATNVSNALTGDVERRLSGRTSVSGSATWSILRFPNSNGLDNSQVMGEVGLNHRLDVRDTISGNVSYSTLSYGSGINLSIQTRGINGVFQRVLSRSLSMSASAGPLWISSSNSAVVPSNLTVATDLSLNYSRREVTGGLNYTRGVQGGSGVQAGTLADSVSASIGRTYGRDWMTSVSANYTHSSGLVQTGAAAGTNLNFLYFGGTSNMTYGGAQVSRRLSDSLSAFASYNVQHQSIDSSLALQNAFSGLTQTFGVGITFSPRSTRLGQF</sequence>
<evidence type="ECO:0000256" key="1">
    <source>
        <dbReference type="SAM" id="SignalP"/>
    </source>
</evidence>
<evidence type="ECO:0000313" key="2">
    <source>
        <dbReference type="EMBL" id="GGG70021.1"/>
    </source>
</evidence>
<dbReference type="EMBL" id="BMGT01000001">
    <property type="protein sequence ID" value="GGG70021.1"/>
    <property type="molecule type" value="Genomic_DNA"/>
</dbReference>
<comment type="caution">
    <text evidence="2">The sequence shown here is derived from an EMBL/GenBank/DDBJ whole genome shotgun (WGS) entry which is preliminary data.</text>
</comment>
<dbReference type="Proteomes" id="UP000647241">
    <property type="component" value="Unassembled WGS sequence"/>
</dbReference>
<dbReference type="RefSeq" id="WP_188553016.1">
    <property type="nucleotide sequence ID" value="NZ_BMGT01000001.1"/>
</dbReference>
<dbReference type="AlphaFoldDB" id="A0A917H7H7"/>
<protein>
    <submittedName>
        <fullName evidence="2">Uncharacterized protein</fullName>
    </submittedName>
</protein>
<reference evidence="2" key="1">
    <citation type="journal article" date="2014" name="Int. J. Syst. Evol. Microbiol.">
        <title>Complete genome sequence of Corynebacterium casei LMG S-19264T (=DSM 44701T), isolated from a smear-ripened cheese.</title>
        <authorList>
            <consortium name="US DOE Joint Genome Institute (JGI-PGF)"/>
            <person name="Walter F."/>
            <person name="Albersmeier A."/>
            <person name="Kalinowski J."/>
            <person name="Ruckert C."/>
        </authorList>
    </citation>
    <scope>NUCLEOTIDE SEQUENCE</scope>
    <source>
        <strain evidence="2">CGMCC 1.12997</strain>
    </source>
</reference>
<accession>A0A917H7H7</accession>
<proteinExistence type="predicted"/>
<organism evidence="2 3">
    <name type="scientific">Edaphobacter dinghuensis</name>
    <dbReference type="NCBI Taxonomy" id="1560005"/>
    <lineage>
        <taxon>Bacteria</taxon>
        <taxon>Pseudomonadati</taxon>
        <taxon>Acidobacteriota</taxon>
        <taxon>Terriglobia</taxon>
        <taxon>Terriglobales</taxon>
        <taxon>Acidobacteriaceae</taxon>
        <taxon>Edaphobacter</taxon>
    </lineage>
</organism>
<keyword evidence="3" id="KW-1185">Reference proteome</keyword>
<keyword evidence="1" id="KW-0732">Signal</keyword>
<name>A0A917H7H7_9BACT</name>